<proteinExistence type="predicted"/>
<reference evidence="4 5" key="1">
    <citation type="submission" date="2020-08" db="EMBL/GenBank/DDBJ databases">
        <title>Bridging the membrane lipid divide: bacteria of the FCB group superphylum have the potential to synthesize archaeal ether lipids.</title>
        <authorList>
            <person name="Villanueva L."/>
            <person name="Von Meijenfeldt F.A.B."/>
            <person name="Westbye A.B."/>
            <person name="Yadav S."/>
            <person name="Hopmans E.C."/>
            <person name="Dutilh B.E."/>
            <person name="Sinninghe Damste J.S."/>
        </authorList>
    </citation>
    <scope>NUCLEOTIDE SEQUENCE [LARGE SCALE GENOMIC DNA]</scope>
    <source>
        <strain evidence="4">NIOZ-UU27</strain>
    </source>
</reference>
<comment type="caution">
    <text evidence="4">The sequence shown here is derived from an EMBL/GenBank/DDBJ whole genome shotgun (WGS) entry which is preliminary data.</text>
</comment>
<dbReference type="Pfam" id="PF03060">
    <property type="entry name" value="NMO"/>
    <property type="match status" value="1"/>
</dbReference>
<dbReference type="GO" id="GO:0018580">
    <property type="term" value="F:nitronate monooxygenase activity"/>
    <property type="evidence" value="ECO:0007669"/>
    <property type="project" value="InterPro"/>
</dbReference>
<evidence type="ECO:0000256" key="1">
    <source>
        <dbReference type="ARBA" id="ARBA00022630"/>
    </source>
</evidence>
<dbReference type="PANTHER" id="PTHR32332:SF20">
    <property type="entry name" value="2-NITROPROPANE DIOXYGENASE-LIKE PROTEIN"/>
    <property type="match status" value="1"/>
</dbReference>
<dbReference type="SUPFAM" id="SSF51412">
    <property type="entry name" value="Inosine monophosphate dehydrogenase (IMPDH)"/>
    <property type="match status" value="1"/>
</dbReference>
<evidence type="ECO:0000313" key="4">
    <source>
        <dbReference type="EMBL" id="MBC8178384.1"/>
    </source>
</evidence>
<evidence type="ECO:0000256" key="3">
    <source>
        <dbReference type="ARBA" id="ARBA00023002"/>
    </source>
</evidence>
<evidence type="ECO:0000256" key="2">
    <source>
        <dbReference type="ARBA" id="ARBA00022643"/>
    </source>
</evidence>
<protein>
    <submittedName>
        <fullName evidence="4">Nitronate monooxygenase</fullName>
    </submittedName>
</protein>
<sequence length="298" mass="31233">MSELLKILGSEYPIIQGPIGELNSPDMVASVCEAGGFGMLALGFTQDLEAIKKLIADIRQLTDKPFGANLMIAMNPANDQILEVLAEAGVKTVTTSAGSPKKIYPKIHELGMKGLHVALDFSFALKAADAGADGLIVSGCESGGLRTTSPESSNMVLIPMVCDHVQVPVTAAGGIADSRGYRAALALGAQGVQLGTRFLSSMESPATRGWKEAILNCPDGGTTLLPLGGMNVRIIINPRLAEKMSDSSVDLSQEYSMMNMGAAWRSGDFDVFPAGGGQVSASITEIKSVRDIIEEMVS</sequence>
<keyword evidence="1" id="KW-0285">Flavoprotein</keyword>
<dbReference type="AlphaFoldDB" id="A0A8J6N267"/>
<dbReference type="Gene3D" id="3.20.20.70">
    <property type="entry name" value="Aldolase class I"/>
    <property type="match status" value="1"/>
</dbReference>
<name>A0A8J6N267_9DELT</name>
<gene>
    <name evidence="4" type="ORF">H8E19_13340</name>
</gene>
<keyword evidence="2" id="KW-0288">FMN</keyword>
<dbReference type="InterPro" id="IPR004136">
    <property type="entry name" value="NMO"/>
</dbReference>
<dbReference type="EMBL" id="JACNJD010000277">
    <property type="protein sequence ID" value="MBC8178384.1"/>
    <property type="molecule type" value="Genomic_DNA"/>
</dbReference>
<dbReference type="InterPro" id="IPR013785">
    <property type="entry name" value="Aldolase_TIM"/>
</dbReference>
<dbReference type="CDD" id="cd04730">
    <property type="entry name" value="NPD_like"/>
    <property type="match status" value="1"/>
</dbReference>
<keyword evidence="4" id="KW-0503">Monooxygenase</keyword>
<organism evidence="4 5">
    <name type="scientific">Candidatus Desulfacyla euxinica</name>
    <dbReference type="NCBI Taxonomy" id="2841693"/>
    <lineage>
        <taxon>Bacteria</taxon>
        <taxon>Deltaproteobacteria</taxon>
        <taxon>Candidatus Desulfacyla</taxon>
    </lineage>
</organism>
<dbReference type="PANTHER" id="PTHR32332">
    <property type="entry name" value="2-NITROPROPANE DIOXYGENASE"/>
    <property type="match status" value="1"/>
</dbReference>
<evidence type="ECO:0000313" key="5">
    <source>
        <dbReference type="Proteomes" id="UP000650524"/>
    </source>
</evidence>
<keyword evidence="3" id="KW-0560">Oxidoreductase</keyword>
<accession>A0A8J6N267</accession>
<dbReference type="Proteomes" id="UP000650524">
    <property type="component" value="Unassembled WGS sequence"/>
</dbReference>